<sequence length="116" mass="13016">MFRSMLKKSIHKSQHCNRNWDLSKKIPQEDIDLIIEAATQCPTKQNLNHYKTHVITDRAVIEKIEAASSIMEFGSADNSFLGFDGVRGYDEGTGPTNSQLSANLVLAFTKDTPYQP</sequence>
<protein>
    <recommendedName>
        <fullName evidence="1">Nitroreductase domain-containing protein</fullName>
    </recommendedName>
</protein>
<name>A0A382Z766_9ZZZZ</name>
<proteinExistence type="predicted"/>
<organism evidence="2">
    <name type="scientific">marine metagenome</name>
    <dbReference type="NCBI Taxonomy" id="408172"/>
    <lineage>
        <taxon>unclassified sequences</taxon>
        <taxon>metagenomes</taxon>
        <taxon>ecological metagenomes</taxon>
    </lineage>
</organism>
<feature type="domain" description="Nitroreductase" evidence="1">
    <location>
        <begin position="15"/>
        <end position="68"/>
    </location>
</feature>
<feature type="non-terminal residue" evidence="2">
    <location>
        <position position="116"/>
    </location>
</feature>
<dbReference type="Pfam" id="PF00881">
    <property type="entry name" value="Nitroreductase"/>
    <property type="match status" value="1"/>
</dbReference>
<dbReference type="InterPro" id="IPR000415">
    <property type="entry name" value="Nitroreductase-like"/>
</dbReference>
<dbReference type="GO" id="GO:0016491">
    <property type="term" value="F:oxidoreductase activity"/>
    <property type="evidence" value="ECO:0007669"/>
    <property type="project" value="InterPro"/>
</dbReference>
<dbReference type="Gene3D" id="3.40.109.10">
    <property type="entry name" value="NADH Oxidase"/>
    <property type="match status" value="1"/>
</dbReference>
<dbReference type="EMBL" id="UINC01181059">
    <property type="protein sequence ID" value="SVD90558.1"/>
    <property type="molecule type" value="Genomic_DNA"/>
</dbReference>
<dbReference type="SUPFAM" id="SSF55469">
    <property type="entry name" value="FMN-dependent nitroreductase-like"/>
    <property type="match status" value="1"/>
</dbReference>
<gene>
    <name evidence="2" type="ORF">METZ01_LOCUS443412</name>
</gene>
<dbReference type="InterPro" id="IPR029479">
    <property type="entry name" value="Nitroreductase"/>
</dbReference>
<evidence type="ECO:0000259" key="1">
    <source>
        <dbReference type="Pfam" id="PF00881"/>
    </source>
</evidence>
<reference evidence="2" key="1">
    <citation type="submission" date="2018-05" db="EMBL/GenBank/DDBJ databases">
        <authorList>
            <person name="Lanie J.A."/>
            <person name="Ng W.-L."/>
            <person name="Kazmierczak K.M."/>
            <person name="Andrzejewski T.M."/>
            <person name="Davidsen T.M."/>
            <person name="Wayne K.J."/>
            <person name="Tettelin H."/>
            <person name="Glass J.I."/>
            <person name="Rusch D."/>
            <person name="Podicherti R."/>
            <person name="Tsui H.-C.T."/>
            <person name="Winkler M.E."/>
        </authorList>
    </citation>
    <scope>NUCLEOTIDE SEQUENCE</scope>
</reference>
<accession>A0A382Z766</accession>
<dbReference type="AlphaFoldDB" id="A0A382Z766"/>
<evidence type="ECO:0000313" key="2">
    <source>
        <dbReference type="EMBL" id="SVD90558.1"/>
    </source>
</evidence>